<dbReference type="Proteomes" id="UP000644192">
    <property type="component" value="Unassembled WGS sequence"/>
</dbReference>
<evidence type="ECO:0000256" key="2">
    <source>
        <dbReference type="ARBA" id="ARBA00023125"/>
    </source>
</evidence>
<dbReference type="AlphaFoldDB" id="A0A071KZ30"/>
<dbReference type="EMBL" id="NSNE01000001">
    <property type="protein sequence ID" value="RPM23141.1"/>
    <property type="molecule type" value="Genomic_DNA"/>
</dbReference>
<dbReference type="Pfam" id="PF00440">
    <property type="entry name" value="TetR_N"/>
    <property type="match status" value="1"/>
</dbReference>
<evidence type="ECO:0000313" key="12">
    <source>
        <dbReference type="EMBL" id="RPM23141.1"/>
    </source>
</evidence>
<dbReference type="PRINTS" id="PR00455">
    <property type="entry name" value="HTHTETR"/>
</dbReference>
<dbReference type="RefSeq" id="WP_003090825.1">
    <property type="nucleotide sequence ID" value="NZ_AP014622.1"/>
</dbReference>
<reference evidence="13" key="2">
    <citation type="submission" date="2015-06" db="EMBL/GenBank/DDBJ databases">
        <authorList>
            <person name="Radhakrishnan Rajesh"/>
            <person name="Underwood Anthony"/>
            <person name="Al-Shahib Ali"/>
        </authorList>
    </citation>
    <scope>NUCLEOTIDE SEQUENCE [LARGE SCALE GENOMIC DNA]</scope>
    <source>
        <strain evidence="13">P19_London_7_VIM_2_05_10</strain>
    </source>
</reference>
<name>A0A071KZ30_PSEAI</name>
<proteinExistence type="predicted"/>
<reference evidence="12 17" key="8">
    <citation type="submission" date="2019-01" db="EMBL/GenBank/DDBJ databases">
        <title>The Pseudomonas aeruginosa pan-genome provides new insights on its population structure, horizontal gene transfer and pathogenicity.</title>
        <authorList>
            <person name="Freschi L."/>
            <person name="Vincent A.T."/>
            <person name="Jeukens J."/>
            <person name="Emond-Rheault J.-G."/>
            <person name="Kukavica-Ibrulj I."/>
            <person name="Dupont M.-J."/>
            <person name="Charette S.J."/>
            <person name="Boyle B."/>
            <person name="Levesque R.C."/>
        </authorList>
    </citation>
    <scope>NUCLEOTIDE SEQUENCE [LARGE SCALE GENOMIC DNA]</scope>
    <source>
        <strain evidence="12 17">PA-W36</strain>
    </source>
</reference>
<gene>
    <name evidence="6" type="primary">ttgR</name>
    <name evidence="11" type="ORF">ALP65_03811</name>
    <name evidence="9" type="ORF">CAZ10_05990</name>
    <name evidence="6" type="ORF">CCBH4851_00650</name>
    <name evidence="10" type="ORF">DT376_12725</name>
    <name evidence="8" type="ORF">GUL26_12440</name>
    <name evidence="12" type="ORF">IPC1295_01155</name>
    <name evidence="7" type="ORF">PAERUG_P19_London_7_VIM_2_05_10_03207</name>
</gene>
<evidence type="ECO:0000313" key="15">
    <source>
        <dbReference type="Proteomes" id="UP000253594"/>
    </source>
</evidence>
<reference evidence="6" key="3">
    <citation type="submission" date="2015-08" db="EMBL/GenBank/DDBJ databases">
        <title>Pseudomonas aeruginosa strain CCBH4851 chromosome region.</title>
        <authorList>
            <person name="Silveira M.C."/>
            <person name="Carvalho-Assef A.P.D."/>
            <person name="Albano R.M."/>
        </authorList>
    </citation>
    <scope>NUCLEOTIDE SEQUENCE</scope>
    <source>
        <strain evidence="6">CCBH4851</strain>
    </source>
</reference>
<evidence type="ECO:0000313" key="8">
    <source>
        <dbReference type="EMBL" id="MZZ13056.1"/>
    </source>
</evidence>
<dbReference type="SMR" id="A0A071KZ30"/>
<dbReference type="EMBL" id="CVVU01000203">
    <property type="protein sequence ID" value="CRP03127.1"/>
    <property type="molecule type" value="Genomic_DNA"/>
</dbReference>
<evidence type="ECO:0000256" key="3">
    <source>
        <dbReference type="ARBA" id="ARBA00023163"/>
    </source>
</evidence>
<accession>A0A1S1C188</accession>
<evidence type="ECO:0000313" key="16">
    <source>
        <dbReference type="Proteomes" id="UP000270834"/>
    </source>
</evidence>
<dbReference type="SUPFAM" id="SSF46689">
    <property type="entry name" value="Homeodomain-like"/>
    <property type="match status" value="1"/>
</dbReference>
<dbReference type="Proteomes" id="UP000045039">
    <property type="component" value="Unassembled WGS sequence"/>
</dbReference>
<dbReference type="Proteomes" id="UP000253594">
    <property type="component" value="Unassembled WGS sequence"/>
</dbReference>
<protein>
    <submittedName>
        <fullName evidence="7">DNA-binding transcriptional repressor AcrR</fullName>
    </submittedName>
    <submittedName>
        <fullName evidence="6">HTH-type transcriptional regulator TtgR</fullName>
    </submittedName>
    <submittedName>
        <fullName evidence="8">TetR family transcriptional regulator</fullName>
    </submittedName>
    <submittedName>
        <fullName evidence="10">TetR/AcrR family transcriptional regulator</fullName>
    </submittedName>
</protein>
<dbReference type="Gene3D" id="1.10.10.60">
    <property type="entry name" value="Homeodomain-like"/>
    <property type="match status" value="1"/>
</dbReference>
<reference evidence="8" key="9">
    <citation type="submission" date="2020-01" db="EMBL/GenBank/DDBJ databases">
        <title>Bacteria Cultured from War Wounds Associated with the Conflict in Eastern Ukraine.</title>
        <authorList>
            <person name="Snesrud E."/>
            <person name="Galac M.R."/>
            <person name="Mc Gann P."/>
            <person name="Valentine K."/>
            <person name="Viacheslav K."/>
        </authorList>
    </citation>
    <scope>NUCLEOTIDE SEQUENCE</scope>
    <source>
        <strain evidence="8">VNMU148</strain>
    </source>
</reference>
<dbReference type="EMBL" id="KT454971">
    <property type="protein sequence ID" value="ALI59349.1"/>
    <property type="molecule type" value="Genomic_DNA"/>
</dbReference>
<dbReference type="InterPro" id="IPR001647">
    <property type="entry name" value="HTH_TetR"/>
</dbReference>
<keyword evidence="1" id="KW-0805">Transcription regulation</keyword>
<feature type="domain" description="HTH tetR-type" evidence="5">
    <location>
        <begin position="9"/>
        <end position="69"/>
    </location>
</feature>
<accession>A0A071KZ30</accession>
<evidence type="ECO:0000313" key="6">
    <source>
        <dbReference type="EMBL" id="ALI59349.1"/>
    </source>
</evidence>
<dbReference type="Proteomes" id="UP000194857">
    <property type="component" value="Unassembled WGS sequence"/>
</dbReference>
<dbReference type="PATRIC" id="fig|287.1480.peg.2731"/>
<evidence type="ECO:0000259" key="5">
    <source>
        <dbReference type="PROSITE" id="PS50977"/>
    </source>
</evidence>
<dbReference type="EMBL" id="RBSQ01000674">
    <property type="protein sequence ID" value="RMS54202.1"/>
    <property type="molecule type" value="Genomic_DNA"/>
</dbReference>
<reference evidence="10 15" key="6">
    <citation type="submission" date="2018-07" db="EMBL/GenBank/DDBJ databases">
        <title>Mechanisms of high-level aminoglycoside resistance among Gram-negative pathogens in Brazil.</title>
        <authorList>
            <person name="Ballaben A.S."/>
            <person name="Darini A.L.C."/>
            <person name="Doi Y."/>
        </authorList>
    </citation>
    <scope>NUCLEOTIDE SEQUENCE [LARGE SCALE GENOMIC DNA]</scope>
    <source>
        <strain evidence="10 15">B2-305</strain>
    </source>
</reference>
<evidence type="ECO:0000313" key="17">
    <source>
        <dbReference type="Proteomes" id="UP000284767"/>
    </source>
</evidence>
<dbReference type="EMBL" id="WXZT01000006">
    <property type="protein sequence ID" value="MZZ13056.1"/>
    <property type="molecule type" value="Genomic_DNA"/>
</dbReference>
<dbReference type="GO" id="GO:0003677">
    <property type="term" value="F:DNA binding"/>
    <property type="evidence" value="ECO:0007669"/>
    <property type="project" value="UniProtKB-UniRule"/>
</dbReference>
<evidence type="ECO:0000256" key="1">
    <source>
        <dbReference type="ARBA" id="ARBA00023015"/>
    </source>
</evidence>
<reference evidence="9 14" key="4">
    <citation type="submission" date="2017-05" db="EMBL/GenBank/DDBJ databases">
        <authorList>
            <person name="Song R."/>
            <person name="Chenine A.L."/>
            <person name="Ruprecht R.M."/>
        </authorList>
    </citation>
    <scope>NUCLEOTIDE SEQUENCE [LARGE SCALE GENOMIC DNA]</scope>
    <source>
        <strain evidence="9 14">S567_C10_BS</strain>
    </source>
</reference>
<evidence type="ECO:0000313" key="7">
    <source>
        <dbReference type="EMBL" id="CRP03127.1"/>
    </source>
</evidence>
<feature type="DNA-binding region" description="H-T-H motif" evidence="4">
    <location>
        <begin position="32"/>
        <end position="51"/>
    </location>
</feature>
<sequence>MRYKPEQKQATRALLLSKAAPLVKRQGFASTGLDTLMKAAGLTTGAFYSQFSSKAELLEAILQRELSAQHDAFPLDSLEQLAGATRLYLSRGHAQHADMGCPIPALAAEVGRAGPEVRETFERALEQRQRRLAELMGDENRAWVLTCLSVGAVLLARAQASEVARDKVLDAALEHALGLLSASGAVSPQADRD</sequence>
<dbReference type="SUPFAM" id="SSF48498">
    <property type="entry name" value="Tetracyclin repressor-like, C-terminal domain"/>
    <property type="match status" value="1"/>
</dbReference>
<evidence type="ECO:0000313" key="13">
    <source>
        <dbReference type="Proteomes" id="UP000045039"/>
    </source>
</evidence>
<dbReference type="Proteomes" id="UP000270834">
    <property type="component" value="Unassembled WGS sequence"/>
</dbReference>
<dbReference type="EMBL" id="NFFZ01000002">
    <property type="protein sequence ID" value="OTI65313.1"/>
    <property type="molecule type" value="Genomic_DNA"/>
</dbReference>
<evidence type="ECO:0000313" key="11">
    <source>
        <dbReference type="EMBL" id="RMS54202.1"/>
    </source>
</evidence>
<dbReference type="KEGG" id="paeb:NCGM1900_3653"/>
<evidence type="ECO:0000313" key="14">
    <source>
        <dbReference type="Proteomes" id="UP000194857"/>
    </source>
</evidence>
<reference evidence="12 17" key="5">
    <citation type="submission" date="2017-08" db="EMBL/GenBank/DDBJ databases">
        <authorList>
            <person name="Feschi L."/>
            <person name="Jeukens J."/>
            <person name="Emond-Rheault J.-G."/>
            <person name="Kukavica-Ibrulj I."/>
            <person name="Boyle B."/>
            <person name="Levesque R.C."/>
        </authorList>
    </citation>
    <scope>NUCLEOTIDE SEQUENCE [LARGE SCALE GENOMIC DNA]</scope>
    <source>
        <strain evidence="12 17">PA-W36</strain>
    </source>
</reference>
<dbReference type="Gene3D" id="1.10.357.10">
    <property type="entry name" value="Tetracycline Repressor, domain 2"/>
    <property type="match status" value="1"/>
</dbReference>
<keyword evidence="2 4" id="KW-0238">DNA-binding</keyword>
<dbReference type="EMBL" id="QORE01000359">
    <property type="protein sequence ID" value="RCI74492.1"/>
    <property type="molecule type" value="Genomic_DNA"/>
</dbReference>
<organism evidence="10 15">
    <name type="scientific">Pseudomonas aeruginosa</name>
    <dbReference type="NCBI Taxonomy" id="287"/>
    <lineage>
        <taxon>Bacteria</taxon>
        <taxon>Pseudomonadati</taxon>
        <taxon>Pseudomonadota</taxon>
        <taxon>Gammaproteobacteria</taxon>
        <taxon>Pseudomonadales</taxon>
        <taxon>Pseudomonadaceae</taxon>
        <taxon>Pseudomonas</taxon>
    </lineage>
</organism>
<dbReference type="PANTHER" id="PTHR47506">
    <property type="entry name" value="TRANSCRIPTIONAL REGULATORY PROTEIN"/>
    <property type="match status" value="1"/>
</dbReference>
<evidence type="ECO:0000313" key="9">
    <source>
        <dbReference type="EMBL" id="OTI65313.1"/>
    </source>
</evidence>
<reference evidence="7" key="1">
    <citation type="submission" date="2015-06" db="EMBL/GenBank/DDBJ databases">
        <authorList>
            <person name="Radhakrishnan R."/>
            <person name="Underwood A."/>
            <person name="Al-Shahib A."/>
        </authorList>
    </citation>
    <scope>NUCLEOTIDE SEQUENCE</scope>
    <source>
        <strain evidence="7">P19_London_7_VIM_2_05_10</strain>
    </source>
</reference>
<dbReference type="InterPro" id="IPR009057">
    <property type="entry name" value="Homeodomain-like_sf"/>
</dbReference>
<dbReference type="OMA" id="AFYNHFP"/>
<evidence type="ECO:0000256" key="4">
    <source>
        <dbReference type="PROSITE-ProRule" id="PRU00335"/>
    </source>
</evidence>
<dbReference type="Proteomes" id="UP000284767">
    <property type="component" value="Unassembled WGS sequence"/>
</dbReference>
<dbReference type="PROSITE" id="PS50977">
    <property type="entry name" value="HTH_TETR_2"/>
    <property type="match status" value="1"/>
</dbReference>
<dbReference type="PANTHER" id="PTHR47506:SF7">
    <property type="entry name" value="TRANSCRIPTIONAL REGULATORY PROTEIN"/>
    <property type="match status" value="1"/>
</dbReference>
<evidence type="ECO:0000313" key="10">
    <source>
        <dbReference type="EMBL" id="RCI74492.1"/>
    </source>
</evidence>
<dbReference type="InterPro" id="IPR036271">
    <property type="entry name" value="Tet_transcr_reg_TetR-rel_C_sf"/>
</dbReference>
<keyword evidence="3" id="KW-0804">Transcription</keyword>
<reference evidence="11 16" key="7">
    <citation type="submission" date="2018-08" db="EMBL/GenBank/DDBJ databases">
        <title>Recombination of ecologically and evolutionarily significant loci maintains genetic cohesion in the Pseudomonas syringae species complex.</title>
        <authorList>
            <person name="Dillon M."/>
            <person name="Thakur S."/>
            <person name="Almeida R.N.D."/>
            <person name="Weir B.S."/>
            <person name="Guttman D.S."/>
        </authorList>
    </citation>
    <scope>NUCLEOTIDE SEQUENCE [LARGE SCALE GENOMIC DNA]</scope>
    <source>
        <strain evidence="11 16">ICMP 7846</strain>
    </source>
</reference>